<evidence type="ECO:0000256" key="4">
    <source>
        <dbReference type="ARBA" id="ARBA00022989"/>
    </source>
</evidence>
<keyword evidence="3 6" id="KW-0812">Transmembrane</keyword>
<dbReference type="Proteomes" id="UP000231426">
    <property type="component" value="Unassembled WGS sequence"/>
</dbReference>
<evidence type="ECO:0000313" key="9">
    <source>
        <dbReference type="Proteomes" id="UP000231426"/>
    </source>
</evidence>
<evidence type="ECO:0000256" key="6">
    <source>
        <dbReference type="SAM" id="Phobius"/>
    </source>
</evidence>
<dbReference type="GO" id="GO:0005886">
    <property type="term" value="C:plasma membrane"/>
    <property type="evidence" value="ECO:0007669"/>
    <property type="project" value="UniProtKB-SubCell"/>
</dbReference>
<evidence type="ECO:0000256" key="2">
    <source>
        <dbReference type="ARBA" id="ARBA00022475"/>
    </source>
</evidence>
<dbReference type="AlphaFoldDB" id="A0A2M6W6F5"/>
<gene>
    <name evidence="8" type="ORF">COU29_01165</name>
</gene>
<dbReference type="PANTHER" id="PTHR33885:SF3">
    <property type="entry name" value="PHAGE SHOCK PROTEIN C"/>
    <property type="match status" value="1"/>
</dbReference>
<name>A0A2M6W6F5_9BACT</name>
<evidence type="ECO:0000256" key="3">
    <source>
        <dbReference type="ARBA" id="ARBA00022692"/>
    </source>
</evidence>
<organism evidence="8 9">
    <name type="scientific">Candidatus Magasanikbacteria bacterium CG10_big_fil_rev_8_21_14_0_10_36_32</name>
    <dbReference type="NCBI Taxonomy" id="1974646"/>
    <lineage>
        <taxon>Bacteria</taxon>
        <taxon>Candidatus Magasanikiibacteriota</taxon>
    </lineage>
</organism>
<dbReference type="PANTHER" id="PTHR33885">
    <property type="entry name" value="PHAGE SHOCK PROTEIN C"/>
    <property type="match status" value="1"/>
</dbReference>
<keyword evidence="5 6" id="KW-0472">Membrane</keyword>
<proteinExistence type="predicted"/>
<evidence type="ECO:0000256" key="1">
    <source>
        <dbReference type="ARBA" id="ARBA00004162"/>
    </source>
</evidence>
<dbReference type="EMBL" id="PFBV01000003">
    <property type="protein sequence ID" value="PIT88382.1"/>
    <property type="molecule type" value="Genomic_DNA"/>
</dbReference>
<evidence type="ECO:0000259" key="7">
    <source>
        <dbReference type="Pfam" id="PF04024"/>
    </source>
</evidence>
<keyword evidence="4 6" id="KW-1133">Transmembrane helix</keyword>
<keyword evidence="2" id="KW-1003">Cell membrane</keyword>
<accession>A0A2M6W6F5</accession>
<feature type="domain" description="Phage shock protein PspC N-terminal" evidence="7">
    <location>
        <begin position="2"/>
        <end position="60"/>
    </location>
</feature>
<evidence type="ECO:0000256" key="5">
    <source>
        <dbReference type="ARBA" id="ARBA00023136"/>
    </source>
</evidence>
<comment type="caution">
    <text evidence="8">The sequence shown here is derived from an EMBL/GenBank/DDBJ whole genome shotgun (WGS) entry which is preliminary data.</text>
</comment>
<feature type="transmembrane region" description="Helical" evidence="6">
    <location>
        <begin position="33"/>
        <end position="57"/>
    </location>
</feature>
<evidence type="ECO:0000313" key="8">
    <source>
        <dbReference type="EMBL" id="PIT88382.1"/>
    </source>
</evidence>
<dbReference type="Pfam" id="PF04024">
    <property type="entry name" value="PspC"/>
    <property type="match status" value="1"/>
</dbReference>
<sequence>MKKLYRSLNDKKIFGVCGGWAEYFNIDSTLMRIGWIMLSLITGFFPVFITYLVAAIITPKNNNHQSPAL</sequence>
<reference evidence="9" key="1">
    <citation type="submission" date="2017-09" db="EMBL/GenBank/DDBJ databases">
        <title>Depth-based differentiation of microbial function through sediment-hosted aquifers and enrichment of novel symbionts in the deep terrestrial subsurface.</title>
        <authorList>
            <person name="Probst A.J."/>
            <person name="Ladd B."/>
            <person name="Jarett J.K."/>
            <person name="Geller-Mcgrath D.E."/>
            <person name="Sieber C.M.K."/>
            <person name="Emerson J.B."/>
            <person name="Anantharaman K."/>
            <person name="Thomas B.C."/>
            <person name="Malmstrom R."/>
            <person name="Stieglmeier M."/>
            <person name="Klingl A."/>
            <person name="Woyke T."/>
            <person name="Ryan C.M."/>
            <person name="Banfield J.F."/>
        </authorList>
    </citation>
    <scope>NUCLEOTIDE SEQUENCE [LARGE SCALE GENOMIC DNA]</scope>
</reference>
<dbReference type="InterPro" id="IPR052027">
    <property type="entry name" value="PspC"/>
</dbReference>
<comment type="subcellular location">
    <subcellularLocation>
        <location evidence="1">Cell membrane</location>
        <topology evidence="1">Single-pass membrane protein</topology>
    </subcellularLocation>
</comment>
<dbReference type="InterPro" id="IPR007168">
    <property type="entry name" value="Phageshock_PspC_N"/>
</dbReference>
<protein>
    <recommendedName>
        <fullName evidence="7">Phage shock protein PspC N-terminal domain-containing protein</fullName>
    </recommendedName>
</protein>